<feature type="region of interest" description="Disordered" evidence="1">
    <location>
        <begin position="19"/>
        <end position="43"/>
    </location>
</feature>
<accession>A0ABS5QD83</accession>
<dbReference type="EMBL" id="JAHCDA010000002">
    <property type="protein sequence ID" value="MBS7811662.1"/>
    <property type="molecule type" value="Genomic_DNA"/>
</dbReference>
<organism evidence="3 4">
    <name type="scientific">Roseococcus pinisoli</name>
    <dbReference type="NCBI Taxonomy" id="2835040"/>
    <lineage>
        <taxon>Bacteria</taxon>
        <taxon>Pseudomonadati</taxon>
        <taxon>Pseudomonadota</taxon>
        <taxon>Alphaproteobacteria</taxon>
        <taxon>Acetobacterales</taxon>
        <taxon>Roseomonadaceae</taxon>
        <taxon>Roseococcus</taxon>
    </lineage>
</organism>
<dbReference type="RefSeq" id="WP_213670323.1">
    <property type="nucleotide sequence ID" value="NZ_JAHCDA010000002.1"/>
</dbReference>
<proteinExistence type="predicted"/>
<dbReference type="InterPro" id="IPR038696">
    <property type="entry name" value="IalB_sf"/>
</dbReference>
<evidence type="ECO:0000313" key="4">
    <source>
        <dbReference type="Proteomes" id="UP000766336"/>
    </source>
</evidence>
<sequence length="180" mass="19018">MRAILAVTLAATFISPALAQRPTPSRPAPAATTPAEPQSTTASFGDWTLRCQRPEGQPQTCEIGQTLLSSGRPVAQFAIGRPAAGEALRLTFVVMPNLSLEALPRLMPPSGTDPLMELAWRRCFAGGCLADVEVTAPLIAQLRAQTEPGRLIFADSARRETTLPFSPNGLASALDALGQN</sequence>
<keyword evidence="4" id="KW-1185">Reference proteome</keyword>
<dbReference type="Proteomes" id="UP000766336">
    <property type="component" value="Unassembled WGS sequence"/>
</dbReference>
<dbReference type="Pfam" id="PF06776">
    <property type="entry name" value="IalB"/>
    <property type="match status" value="1"/>
</dbReference>
<comment type="caution">
    <text evidence="3">The sequence shown here is derived from an EMBL/GenBank/DDBJ whole genome shotgun (WGS) entry which is preliminary data.</text>
</comment>
<keyword evidence="2" id="KW-0732">Signal</keyword>
<gene>
    <name evidence="3" type="ORF">KHU32_12005</name>
</gene>
<feature type="chain" id="PRO_5046819525" evidence="2">
    <location>
        <begin position="20"/>
        <end position="180"/>
    </location>
</feature>
<protein>
    <submittedName>
        <fullName evidence="3">Invasion associated locus B family protein</fullName>
    </submittedName>
</protein>
<feature type="signal peptide" evidence="2">
    <location>
        <begin position="1"/>
        <end position="19"/>
    </location>
</feature>
<evidence type="ECO:0000256" key="2">
    <source>
        <dbReference type="SAM" id="SignalP"/>
    </source>
</evidence>
<name>A0ABS5QD83_9PROT</name>
<reference evidence="3 4" key="1">
    <citation type="submission" date="2021-05" db="EMBL/GenBank/DDBJ databases">
        <title>Roseococcus sp. XZZS9, whole genome shotgun sequencing project.</title>
        <authorList>
            <person name="Zhao G."/>
            <person name="Shen L."/>
        </authorList>
    </citation>
    <scope>NUCLEOTIDE SEQUENCE [LARGE SCALE GENOMIC DNA]</scope>
    <source>
        <strain evidence="3 4">XZZS9</strain>
    </source>
</reference>
<evidence type="ECO:0000256" key="1">
    <source>
        <dbReference type="SAM" id="MobiDB-lite"/>
    </source>
</evidence>
<evidence type="ECO:0000313" key="3">
    <source>
        <dbReference type="EMBL" id="MBS7811662.1"/>
    </source>
</evidence>
<feature type="compositionally biased region" description="Low complexity" evidence="1">
    <location>
        <begin position="19"/>
        <end position="42"/>
    </location>
</feature>
<dbReference type="Gene3D" id="2.60.40.1880">
    <property type="entry name" value="Invasion associated locus B (IalB) protein"/>
    <property type="match status" value="1"/>
</dbReference>
<dbReference type="InterPro" id="IPR010642">
    <property type="entry name" value="Invasion_prot_B"/>
</dbReference>